<dbReference type="InterPro" id="IPR007627">
    <property type="entry name" value="RNA_pol_sigma70_r2"/>
</dbReference>
<evidence type="ECO:0000259" key="6">
    <source>
        <dbReference type="Pfam" id="PF04542"/>
    </source>
</evidence>
<protein>
    <submittedName>
        <fullName evidence="8">RNA polymerase subunit sigma-24</fullName>
    </submittedName>
</protein>
<keyword evidence="2" id="KW-0805">Transcription regulation</keyword>
<dbReference type="CDD" id="cd06171">
    <property type="entry name" value="Sigma70_r4"/>
    <property type="match status" value="1"/>
</dbReference>
<evidence type="ECO:0000256" key="5">
    <source>
        <dbReference type="ARBA" id="ARBA00023163"/>
    </source>
</evidence>
<dbReference type="PANTHER" id="PTHR43133">
    <property type="entry name" value="RNA POLYMERASE ECF-TYPE SIGMA FACTO"/>
    <property type="match status" value="1"/>
</dbReference>
<dbReference type="Pfam" id="PF04542">
    <property type="entry name" value="Sigma70_r2"/>
    <property type="match status" value="1"/>
</dbReference>
<gene>
    <name evidence="8" type="ORF">BCY91_10290</name>
</gene>
<dbReference type="PANTHER" id="PTHR43133:SF8">
    <property type="entry name" value="RNA POLYMERASE SIGMA FACTOR HI_1459-RELATED"/>
    <property type="match status" value="1"/>
</dbReference>
<dbReference type="InterPro" id="IPR014284">
    <property type="entry name" value="RNA_pol_sigma-70_dom"/>
</dbReference>
<dbReference type="EMBL" id="MBTA01000028">
    <property type="protein sequence ID" value="RKD13204.1"/>
    <property type="molecule type" value="Genomic_DNA"/>
</dbReference>
<dbReference type="Pfam" id="PF08281">
    <property type="entry name" value="Sigma70_r4_2"/>
    <property type="match status" value="1"/>
</dbReference>
<dbReference type="GO" id="GO:0016987">
    <property type="term" value="F:sigma factor activity"/>
    <property type="evidence" value="ECO:0007669"/>
    <property type="project" value="UniProtKB-KW"/>
</dbReference>
<feature type="domain" description="RNA polymerase sigma factor 70 region 4 type 2" evidence="7">
    <location>
        <begin position="129"/>
        <end position="181"/>
    </location>
</feature>
<evidence type="ECO:0000256" key="1">
    <source>
        <dbReference type="ARBA" id="ARBA00010641"/>
    </source>
</evidence>
<dbReference type="InterPro" id="IPR036388">
    <property type="entry name" value="WH-like_DNA-bd_sf"/>
</dbReference>
<comment type="similarity">
    <text evidence="1">Belongs to the sigma-70 factor family. ECF subfamily.</text>
</comment>
<evidence type="ECO:0000259" key="7">
    <source>
        <dbReference type="Pfam" id="PF08281"/>
    </source>
</evidence>
<reference evidence="8 9" key="1">
    <citation type="submission" date="2016-07" db="EMBL/GenBank/DDBJ databases">
        <title>Genome of Pelobium manganitolerans.</title>
        <authorList>
            <person name="Wu S."/>
            <person name="Wang G."/>
        </authorList>
    </citation>
    <scope>NUCLEOTIDE SEQUENCE [LARGE SCALE GENOMIC DNA]</scope>
    <source>
        <strain evidence="8 9">YS-25</strain>
    </source>
</reference>
<dbReference type="NCBIfam" id="TIGR02937">
    <property type="entry name" value="sigma70-ECF"/>
    <property type="match status" value="1"/>
</dbReference>
<evidence type="ECO:0000256" key="2">
    <source>
        <dbReference type="ARBA" id="ARBA00023015"/>
    </source>
</evidence>
<dbReference type="Proteomes" id="UP000283433">
    <property type="component" value="Unassembled WGS sequence"/>
</dbReference>
<feature type="domain" description="RNA polymerase sigma-70 region 2" evidence="6">
    <location>
        <begin position="27"/>
        <end position="85"/>
    </location>
</feature>
<evidence type="ECO:0000313" key="8">
    <source>
        <dbReference type="EMBL" id="RKD13204.1"/>
    </source>
</evidence>
<dbReference type="Gene3D" id="1.10.1740.10">
    <property type="match status" value="1"/>
</dbReference>
<dbReference type="SUPFAM" id="SSF88659">
    <property type="entry name" value="Sigma3 and sigma4 domains of RNA polymerase sigma factors"/>
    <property type="match status" value="1"/>
</dbReference>
<keyword evidence="5" id="KW-0804">Transcription</keyword>
<dbReference type="InterPro" id="IPR013325">
    <property type="entry name" value="RNA_pol_sigma_r2"/>
</dbReference>
<dbReference type="GO" id="GO:0006352">
    <property type="term" value="P:DNA-templated transcription initiation"/>
    <property type="evidence" value="ECO:0007669"/>
    <property type="project" value="InterPro"/>
</dbReference>
<organism evidence="8 9">
    <name type="scientific">Pelobium manganitolerans</name>
    <dbReference type="NCBI Taxonomy" id="1842495"/>
    <lineage>
        <taxon>Bacteria</taxon>
        <taxon>Pseudomonadati</taxon>
        <taxon>Bacteroidota</taxon>
        <taxon>Sphingobacteriia</taxon>
        <taxon>Sphingobacteriales</taxon>
        <taxon>Sphingobacteriaceae</taxon>
        <taxon>Pelobium</taxon>
    </lineage>
</organism>
<dbReference type="OrthoDB" id="1027298at2"/>
<evidence type="ECO:0000256" key="3">
    <source>
        <dbReference type="ARBA" id="ARBA00023082"/>
    </source>
</evidence>
<name>A0A419S2I5_9SPHI</name>
<dbReference type="Gene3D" id="1.10.10.10">
    <property type="entry name" value="Winged helix-like DNA-binding domain superfamily/Winged helix DNA-binding domain"/>
    <property type="match status" value="1"/>
</dbReference>
<accession>A0A419S2I5</accession>
<dbReference type="SUPFAM" id="SSF88946">
    <property type="entry name" value="Sigma2 domain of RNA polymerase sigma factors"/>
    <property type="match status" value="1"/>
</dbReference>
<dbReference type="InterPro" id="IPR039425">
    <property type="entry name" value="RNA_pol_sigma-70-like"/>
</dbReference>
<dbReference type="GO" id="GO:0003677">
    <property type="term" value="F:DNA binding"/>
    <property type="evidence" value="ECO:0007669"/>
    <property type="project" value="UniProtKB-KW"/>
</dbReference>
<proteinExistence type="inferred from homology"/>
<dbReference type="InterPro" id="IPR013249">
    <property type="entry name" value="RNA_pol_sigma70_r4_t2"/>
</dbReference>
<keyword evidence="9" id="KW-1185">Reference proteome</keyword>
<evidence type="ECO:0000313" key="9">
    <source>
        <dbReference type="Proteomes" id="UP000283433"/>
    </source>
</evidence>
<dbReference type="InterPro" id="IPR013324">
    <property type="entry name" value="RNA_pol_sigma_r3/r4-like"/>
</dbReference>
<dbReference type="RefSeq" id="WP_120182855.1">
    <property type="nucleotide sequence ID" value="NZ_MBTA01000028.1"/>
</dbReference>
<evidence type="ECO:0000256" key="4">
    <source>
        <dbReference type="ARBA" id="ARBA00023125"/>
    </source>
</evidence>
<comment type="caution">
    <text evidence="8">The sequence shown here is derived from an EMBL/GenBank/DDBJ whole genome shotgun (WGS) entry which is preliminary data.</text>
</comment>
<keyword evidence="4" id="KW-0238">DNA-binding</keyword>
<dbReference type="AlphaFoldDB" id="A0A419S2I5"/>
<keyword evidence="3" id="KW-0731">Sigma factor</keyword>
<sequence>MELPQTYTDAELVKRIVAGETFLFEILIRRNNSFLYRLGRSYRYNHEDTQDLMQDTFVDAFTHLAKFEHRCSLKTWLLKIMLHNCFKKQNKWAFKNVKAKDINEQCMPMFSDDKHTDTSKTVLNNELNMIIEDALEKIPTDYRVVFTLREANGLKGAEVAEILAISEDSVKTRLSRAKRMLRQEIEKIYSKEDIYQFNLIYCDKMVNRVMDKINVIKDQN</sequence>